<dbReference type="STRING" id="1088818.A0A2I0BH31"/>
<evidence type="ECO:0000259" key="1">
    <source>
        <dbReference type="Pfam" id="PF12222"/>
    </source>
</evidence>
<dbReference type="Proteomes" id="UP000236161">
    <property type="component" value="Unassembled WGS sequence"/>
</dbReference>
<protein>
    <submittedName>
        <fullName evidence="2">Peptide-N4-(N-acetyl-beta-glucosaminyl)asparagine amidase A</fullName>
    </submittedName>
</protein>
<name>A0A2I0BH31_9ASPA</name>
<dbReference type="EMBL" id="KZ451883">
    <property type="protein sequence ID" value="PKA67108.1"/>
    <property type="molecule type" value="Genomic_DNA"/>
</dbReference>
<gene>
    <name evidence="2" type="ORF">AXF42_Ash004600</name>
</gene>
<dbReference type="OrthoDB" id="1612078at2759"/>
<organism evidence="2 3">
    <name type="scientific">Apostasia shenzhenica</name>
    <dbReference type="NCBI Taxonomy" id="1088818"/>
    <lineage>
        <taxon>Eukaryota</taxon>
        <taxon>Viridiplantae</taxon>
        <taxon>Streptophyta</taxon>
        <taxon>Embryophyta</taxon>
        <taxon>Tracheophyta</taxon>
        <taxon>Spermatophyta</taxon>
        <taxon>Magnoliopsida</taxon>
        <taxon>Liliopsida</taxon>
        <taxon>Asparagales</taxon>
        <taxon>Orchidaceae</taxon>
        <taxon>Apostasioideae</taxon>
        <taxon>Apostasia</taxon>
    </lineage>
</organism>
<dbReference type="AlphaFoldDB" id="A0A2I0BH31"/>
<feature type="domain" description="Peptide N-acetyl-beta-D-glucosaminyl asparaginase amidase A N-terminal" evidence="1">
    <location>
        <begin position="139"/>
        <end position="475"/>
    </location>
</feature>
<evidence type="ECO:0000313" key="2">
    <source>
        <dbReference type="EMBL" id="PKA67108.1"/>
    </source>
</evidence>
<proteinExistence type="predicted"/>
<dbReference type="Pfam" id="PF25156">
    <property type="entry name" value="PNGase_A_C"/>
    <property type="match status" value="1"/>
</dbReference>
<dbReference type="InterPro" id="IPR021102">
    <property type="entry name" value="PNGase_A"/>
</dbReference>
<dbReference type="Pfam" id="PF12222">
    <property type="entry name" value="PNGaseA"/>
    <property type="match status" value="1"/>
</dbReference>
<sequence length="673" mass="75817">MYCILGHGNELSNLYPFLVFYLKIIFHTKTTSLPPFKEVTRCTSTQSNFFRSTSFVDITAQKPPSFGLHQKPTSTAGNNSAMSNSTSYIIVAAFLFLFFDGSSTFPLSLSDRYLIGHRTRSPEPQEYIDPSILPFLPPAGSPACSLPVLQHDFANTYGAPPASASFSPPDACPPPWSRVVLDLSFSCAGEQYDRIAAIWINGAEVLRTSTAEPTESGIFWRVRKDVSRYSPLFRRPGGVNISMMLENLINEIYTGVYKVNVSVEFYPEYTDVKLSASEAANLGEEKEKLMPLLEDPADLIIPISRENGSNGFWFLIQNQSDSHFKSIKIPQNTYRAVLEVYISYHSNDEFWYSNPPNEYIKENNLTTERRNGSFREVFATIDGRFAGTAFPFPVIFTGGINPLFWSPVVAIRAFDLPSYNLDLTPFLELLLDWKHHDIGLGVTGGISYWLIDANLHLWLDPDSQTVSAKLVRYEAPPLSIARTNKFLRFNGTFKIDAERKVHFSGWVNSSMGNLTTEVNQKLKIKSSIEFLNDGNYKEVHLKTKAKTDVKIKKSQMVILSRVSHKFKYPLILITETLPGINKTYTSTTNFTHTLYEEASAFKLAKLVASKIFEDRQQASGWMEVKDHSVQSGSAGTQQTYQYNDNNRCYNRKVTARDGELLDDTTNSICSLAM</sequence>
<accession>A0A2I0BH31</accession>
<reference evidence="2 3" key="1">
    <citation type="journal article" date="2017" name="Nature">
        <title>The Apostasia genome and the evolution of orchids.</title>
        <authorList>
            <person name="Zhang G.Q."/>
            <person name="Liu K.W."/>
            <person name="Li Z."/>
            <person name="Lohaus R."/>
            <person name="Hsiao Y.Y."/>
            <person name="Niu S.C."/>
            <person name="Wang J.Y."/>
            <person name="Lin Y.C."/>
            <person name="Xu Q."/>
            <person name="Chen L.J."/>
            <person name="Yoshida K."/>
            <person name="Fujiwara S."/>
            <person name="Wang Z.W."/>
            <person name="Zhang Y.Q."/>
            <person name="Mitsuda N."/>
            <person name="Wang M."/>
            <person name="Liu G.H."/>
            <person name="Pecoraro L."/>
            <person name="Huang H.X."/>
            <person name="Xiao X.J."/>
            <person name="Lin M."/>
            <person name="Wu X.Y."/>
            <person name="Wu W.L."/>
            <person name="Chen Y.Y."/>
            <person name="Chang S.B."/>
            <person name="Sakamoto S."/>
            <person name="Ohme-Takagi M."/>
            <person name="Yagi M."/>
            <person name="Zeng S.J."/>
            <person name="Shen C.Y."/>
            <person name="Yeh C.M."/>
            <person name="Luo Y.B."/>
            <person name="Tsai W.C."/>
            <person name="Van de Peer Y."/>
            <person name="Liu Z.J."/>
        </authorList>
    </citation>
    <scope>NUCLEOTIDE SEQUENCE [LARGE SCALE GENOMIC DNA]</scope>
    <source>
        <strain evidence="3">cv. Shenzhen</strain>
        <tissue evidence="2">Stem</tissue>
    </source>
</reference>
<evidence type="ECO:0000313" key="3">
    <source>
        <dbReference type="Proteomes" id="UP000236161"/>
    </source>
</evidence>
<dbReference type="PANTHER" id="PTHR31104">
    <property type="entry name" value="PEPTIDE-N4-(N-ACETYL-BETA-GLUCOSAMINYL)ASPARAGINE AMIDASE A PROTEIN"/>
    <property type="match status" value="1"/>
</dbReference>
<dbReference type="InterPro" id="IPR056948">
    <property type="entry name" value="PNGaseA_N"/>
</dbReference>
<keyword evidence="3" id="KW-1185">Reference proteome</keyword>